<keyword evidence="3" id="KW-1185">Reference proteome</keyword>
<dbReference type="EMBL" id="LGKG01000101">
    <property type="protein sequence ID" value="KPC64384.1"/>
    <property type="molecule type" value="Genomic_DNA"/>
</dbReference>
<dbReference type="Proteomes" id="UP000037982">
    <property type="component" value="Unassembled WGS sequence"/>
</dbReference>
<evidence type="ECO:0000259" key="1">
    <source>
        <dbReference type="Pfam" id="PF00149"/>
    </source>
</evidence>
<dbReference type="GO" id="GO:0016787">
    <property type="term" value="F:hydrolase activity"/>
    <property type="evidence" value="ECO:0007669"/>
    <property type="project" value="InterPro"/>
</dbReference>
<feature type="domain" description="Calcineurin-like phosphoesterase" evidence="1">
    <location>
        <begin position="77"/>
        <end position="256"/>
    </location>
</feature>
<dbReference type="SUPFAM" id="SSF56300">
    <property type="entry name" value="Metallo-dependent phosphatases"/>
    <property type="match status" value="1"/>
</dbReference>
<reference evidence="3" key="1">
    <citation type="submission" date="2015-07" db="EMBL/GenBank/DDBJ databases">
        <authorList>
            <person name="Ju K.-S."/>
            <person name="Doroghazi J.R."/>
            <person name="Metcalf W.W."/>
        </authorList>
    </citation>
    <scope>NUCLEOTIDE SEQUENCE [LARGE SCALE GENOMIC DNA]</scope>
    <source>
        <strain evidence="3">NRRL ISP-5002</strain>
    </source>
</reference>
<dbReference type="Pfam" id="PF00149">
    <property type="entry name" value="Metallophos"/>
    <property type="match status" value="1"/>
</dbReference>
<evidence type="ECO:0000313" key="3">
    <source>
        <dbReference type="Proteomes" id="UP000037982"/>
    </source>
</evidence>
<dbReference type="InterPro" id="IPR029052">
    <property type="entry name" value="Metallo-depent_PP-like"/>
</dbReference>
<accession>A0A0N0XYV1</accession>
<dbReference type="PANTHER" id="PTHR43143:SF1">
    <property type="entry name" value="SERINE_THREONINE-PROTEIN PHOSPHATASE CPPED1"/>
    <property type="match status" value="1"/>
</dbReference>
<dbReference type="PATRIC" id="fig|66876.3.peg.2834"/>
<protein>
    <recommendedName>
        <fullName evidence="1">Calcineurin-like phosphoesterase domain-containing protein</fullName>
    </recommendedName>
</protein>
<proteinExistence type="predicted"/>
<name>A0A0N0XYV1_9ACTN</name>
<comment type="caution">
    <text evidence="2">The sequence shown here is derived from an EMBL/GenBank/DDBJ whole genome shotgun (WGS) entry which is preliminary data.</text>
</comment>
<gene>
    <name evidence="2" type="ORF">ADL29_12855</name>
</gene>
<dbReference type="InterPro" id="IPR004843">
    <property type="entry name" value="Calcineurin-like_PHP"/>
</dbReference>
<dbReference type="PANTHER" id="PTHR43143">
    <property type="entry name" value="METALLOPHOSPHOESTERASE, CALCINEURIN SUPERFAMILY"/>
    <property type="match status" value="1"/>
</dbReference>
<dbReference type="InterPro" id="IPR051918">
    <property type="entry name" value="STPP_CPPED1"/>
</dbReference>
<dbReference type="Gene3D" id="3.60.21.10">
    <property type="match status" value="1"/>
</dbReference>
<dbReference type="AlphaFoldDB" id="A0A0N0XYV1"/>
<organism evidence="2 3">
    <name type="scientific">Streptomyces chattanoogensis</name>
    <dbReference type="NCBI Taxonomy" id="66876"/>
    <lineage>
        <taxon>Bacteria</taxon>
        <taxon>Bacillati</taxon>
        <taxon>Actinomycetota</taxon>
        <taxon>Actinomycetes</taxon>
        <taxon>Kitasatosporales</taxon>
        <taxon>Streptomycetaceae</taxon>
        <taxon>Streptomyces</taxon>
    </lineage>
</organism>
<sequence>MEPPRDTHFRPLPPPTGAAPFRLNLKQVLDARTYAAIDRAGSLTFHMNGDMGGINDAAPQELVAAGMEADLAVGTGPAGKPAFLYLVGDCVYFNGEIAKYYAQFYQPYELYAAPIFAVPGNHDGENLPDGSTLDGFVRNFCAPKPVKMPEAQDSHRKAMVQPNVYWTLLTPCVNFIGLYSNVPAGGEIQPDQAKWLAGELKTLPKNVPIILTLHHPPYSADDHHSGSTYMKTVIEDAAKAARRHPDMIVAGHVHDYQRLTKTTTDGTQYPYLVTGAGGYHNLHAIRKVDGEKMIPPVTFADTAGDPVTLDSYCDDQHGFLRLSVDQQKFTGRYYRVPRPQDPRSKGSQLVDYFEYDWKNHKLLPNQQ</sequence>
<evidence type="ECO:0000313" key="2">
    <source>
        <dbReference type="EMBL" id="KPC64384.1"/>
    </source>
</evidence>